<accession>A0ABP5AGT4</accession>
<name>A0ABP5AGT4_9MICC</name>
<evidence type="ECO:0000313" key="2">
    <source>
        <dbReference type="Proteomes" id="UP001500784"/>
    </source>
</evidence>
<gene>
    <name evidence="1" type="ORF">GCM10009688_11440</name>
</gene>
<evidence type="ECO:0000313" key="1">
    <source>
        <dbReference type="EMBL" id="GAA1908790.1"/>
    </source>
</evidence>
<dbReference type="RefSeq" id="WP_152225653.1">
    <property type="nucleotide sequence ID" value="NZ_BAAALV010000002.1"/>
</dbReference>
<sequence length="83" mass="8930">MNANAAASHHIEGFRWRLGDPSLTDAEARLYDLGILRSVLNEVVEMAVADARADGATWVKIADALGVTHQAAIKRYGKGGGRR</sequence>
<dbReference type="Proteomes" id="UP001500784">
    <property type="component" value="Unassembled WGS sequence"/>
</dbReference>
<comment type="caution">
    <text evidence="1">The sequence shown here is derived from an EMBL/GenBank/DDBJ whole genome shotgun (WGS) entry which is preliminary data.</text>
</comment>
<organism evidence="1 2">
    <name type="scientific">Arthrobacter gandavensis</name>
    <dbReference type="NCBI Taxonomy" id="169960"/>
    <lineage>
        <taxon>Bacteria</taxon>
        <taxon>Bacillati</taxon>
        <taxon>Actinomycetota</taxon>
        <taxon>Actinomycetes</taxon>
        <taxon>Micrococcales</taxon>
        <taxon>Micrococcaceae</taxon>
        <taxon>Arthrobacter</taxon>
    </lineage>
</organism>
<proteinExistence type="predicted"/>
<dbReference type="EMBL" id="BAAALV010000002">
    <property type="protein sequence ID" value="GAA1908790.1"/>
    <property type="molecule type" value="Genomic_DNA"/>
</dbReference>
<evidence type="ECO:0008006" key="3">
    <source>
        <dbReference type="Google" id="ProtNLM"/>
    </source>
</evidence>
<keyword evidence="2" id="KW-1185">Reference proteome</keyword>
<protein>
    <recommendedName>
        <fullName evidence="3">Helix-turn-helix domain-containing protein</fullName>
    </recommendedName>
</protein>
<reference evidence="2" key="1">
    <citation type="journal article" date="2019" name="Int. J. Syst. Evol. Microbiol.">
        <title>The Global Catalogue of Microorganisms (GCM) 10K type strain sequencing project: providing services to taxonomists for standard genome sequencing and annotation.</title>
        <authorList>
            <consortium name="The Broad Institute Genomics Platform"/>
            <consortium name="The Broad Institute Genome Sequencing Center for Infectious Disease"/>
            <person name="Wu L."/>
            <person name="Ma J."/>
        </authorList>
    </citation>
    <scope>NUCLEOTIDE SEQUENCE [LARGE SCALE GENOMIC DNA]</scope>
    <source>
        <strain evidence="2">JCM 13316</strain>
    </source>
</reference>